<reference evidence="1 2" key="1">
    <citation type="submission" date="2015-09" db="EMBL/GenBank/DDBJ databases">
        <authorList>
            <consortium name="Pathogen Informatics"/>
        </authorList>
    </citation>
    <scope>NUCLEOTIDE SEQUENCE [LARGE SCALE GENOMIC DNA]</scope>
    <source>
        <strain evidence="1 2">2789STDY5608849</strain>
    </source>
</reference>
<gene>
    <name evidence="1" type="ORF">ERS852406_02459</name>
</gene>
<name>A0A174GRD8_9FIRM</name>
<dbReference type="AlphaFoldDB" id="A0A174GRD8"/>
<dbReference type="RefSeq" id="WP_055228191.1">
    <property type="nucleotide sequence ID" value="NZ_CYYV01000011.1"/>
</dbReference>
<dbReference type="InterPro" id="IPR014825">
    <property type="entry name" value="DNA_alkylation"/>
</dbReference>
<sequence>MEQEVMQAIRAELESNIDAKYREFHSSLVPGQNCRILGVRIPVSRRIAKAIARDHYEVYTEQFNPEVYEELLIRGMMIGYGKLTREEQTAELDCFVPMINSWGICDSSCATCHFMKKDQEYWYGYLQKWLKSSREYEIRFGVVCLLDFFINEAYIDAVLEEMKKIHHDGYYVKMAVAWAVSICYIHFPEKTQKLLKENSLDDWTHNKTIQKIRESLRISKEEKEMLKTWKR</sequence>
<accession>A0A174GRD8</accession>
<dbReference type="SUPFAM" id="SSF48371">
    <property type="entry name" value="ARM repeat"/>
    <property type="match status" value="1"/>
</dbReference>
<dbReference type="PANTHER" id="PTHR34070:SF1">
    <property type="entry name" value="DNA ALKYLATION REPAIR PROTEIN"/>
    <property type="match status" value="1"/>
</dbReference>
<organism evidence="1 2">
    <name type="scientific">Fusicatenibacter saccharivorans</name>
    <dbReference type="NCBI Taxonomy" id="1150298"/>
    <lineage>
        <taxon>Bacteria</taxon>
        <taxon>Bacillati</taxon>
        <taxon>Bacillota</taxon>
        <taxon>Clostridia</taxon>
        <taxon>Lachnospirales</taxon>
        <taxon>Lachnospiraceae</taxon>
        <taxon>Fusicatenibacter</taxon>
    </lineage>
</organism>
<dbReference type="InterPro" id="IPR016024">
    <property type="entry name" value="ARM-type_fold"/>
</dbReference>
<dbReference type="Gene3D" id="1.25.10.90">
    <property type="match status" value="1"/>
</dbReference>
<evidence type="ECO:0000313" key="2">
    <source>
        <dbReference type="Proteomes" id="UP000095706"/>
    </source>
</evidence>
<dbReference type="EMBL" id="CYYV01000011">
    <property type="protein sequence ID" value="CUO63837.1"/>
    <property type="molecule type" value="Genomic_DNA"/>
</dbReference>
<protein>
    <submittedName>
        <fullName evidence="1">DNA alkylation repair enzyme</fullName>
    </submittedName>
</protein>
<dbReference type="Proteomes" id="UP000095706">
    <property type="component" value="Unassembled WGS sequence"/>
</dbReference>
<proteinExistence type="predicted"/>
<evidence type="ECO:0000313" key="1">
    <source>
        <dbReference type="EMBL" id="CUO63837.1"/>
    </source>
</evidence>
<dbReference type="Pfam" id="PF08713">
    <property type="entry name" value="DNA_alkylation"/>
    <property type="match status" value="1"/>
</dbReference>
<dbReference type="CDD" id="cd06561">
    <property type="entry name" value="AlkD_like"/>
    <property type="match status" value="1"/>
</dbReference>
<dbReference type="PANTHER" id="PTHR34070">
    <property type="entry name" value="ARMADILLO-TYPE FOLD"/>
    <property type="match status" value="1"/>
</dbReference>